<evidence type="ECO:0000313" key="33">
    <source>
        <dbReference type="EMBL" id="SFF86488.1"/>
    </source>
</evidence>
<organism evidence="33 34">
    <name type="scientific">Neptunomonas qingdaonensis</name>
    <dbReference type="NCBI Taxonomy" id="1045558"/>
    <lineage>
        <taxon>Bacteria</taxon>
        <taxon>Pseudomonadati</taxon>
        <taxon>Pseudomonadota</taxon>
        <taxon>Gammaproteobacteria</taxon>
        <taxon>Oceanospirillales</taxon>
        <taxon>Oceanospirillaceae</taxon>
        <taxon>Neptunomonas</taxon>
    </lineage>
</organism>
<comment type="pathway">
    <text evidence="27">Glycan biosynthesis.</text>
</comment>
<evidence type="ECO:0000256" key="20">
    <source>
        <dbReference type="ARBA" id="ARBA00023136"/>
    </source>
</evidence>
<keyword evidence="18" id="KW-0573">Peptidoglycan synthesis</keyword>
<evidence type="ECO:0000256" key="15">
    <source>
        <dbReference type="ARBA" id="ARBA00022801"/>
    </source>
</evidence>
<evidence type="ECO:0000256" key="24">
    <source>
        <dbReference type="ARBA" id="ARBA00034000"/>
    </source>
</evidence>
<dbReference type="GO" id="GO:0008658">
    <property type="term" value="F:penicillin binding"/>
    <property type="evidence" value="ECO:0007669"/>
    <property type="project" value="InterPro"/>
</dbReference>
<evidence type="ECO:0000256" key="23">
    <source>
        <dbReference type="ARBA" id="ARBA00023316"/>
    </source>
</evidence>
<evidence type="ECO:0000256" key="10">
    <source>
        <dbReference type="ARBA" id="ARBA00022645"/>
    </source>
</evidence>
<dbReference type="EMBL" id="FOOU01000001">
    <property type="protein sequence ID" value="SFF86488.1"/>
    <property type="molecule type" value="Genomic_DNA"/>
</dbReference>
<evidence type="ECO:0000256" key="9">
    <source>
        <dbReference type="ARBA" id="ARBA00022519"/>
    </source>
</evidence>
<keyword evidence="34" id="KW-1185">Reference proteome</keyword>
<dbReference type="PANTHER" id="PTHR32282">
    <property type="entry name" value="BINDING PROTEIN TRANSPEPTIDASE, PUTATIVE-RELATED"/>
    <property type="match status" value="1"/>
</dbReference>
<keyword evidence="8" id="KW-1003">Cell membrane</keyword>
<dbReference type="Pfam" id="PF00912">
    <property type="entry name" value="Transgly"/>
    <property type="match status" value="1"/>
</dbReference>
<dbReference type="SUPFAM" id="SSF53955">
    <property type="entry name" value="Lysozyme-like"/>
    <property type="match status" value="1"/>
</dbReference>
<dbReference type="InterPro" id="IPR001460">
    <property type="entry name" value="PCN-bd_Tpept"/>
</dbReference>
<evidence type="ECO:0000256" key="17">
    <source>
        <dbReference type="ARBA" id="ARBA00022968"/>
    </source>
</evidence>
<dbReference type="Gene3D" id="1.10.3810.10">
    <property type="entry name" value="Biosynthetic peptidoglycan transglycosylase-like"/>
    <property type="match status" value="1"/>
</dbReference>
<sequence>MRVLKSLFRFFIILMFVGLILGAIAAIGLYQHFAPTLPDVETLRDIKLQTPLKVLSADGKLIAEFGEKKRIPITYDKIPERFVQALQSAEDSRFFEHYGIDPLGLSRAAFELVSTGKIQSGGSTITMQVAKNFFLTRERTFERKFSEILLALKIEQFLSKEEIFELYVNKIYLGHRSYGIQSASNVYYGKNIDELALPQLAMIAGLPKAPSAFNPITNPDRAIERRNWILGRMHSLSFITKEELDAALLAPVTAAYHSTEIELYAPYIAEMVRGELYDQYGEELYTDGFSVYTTLDSKMQTAANLAVRDGLIDYVKRHGYQGAEKQHAIQGLSAMEVTSLLQSESTFAQLEPAIIISVAEKSAIAQRKNGELITLPWEGLSWAKAFKTVNYYGAMPKKASDVVKEGDLVRILDTGEFWELSQIPQVQGALIAMTPQTGAIRSLVGGFSFTHNKFNRAIQAHRQPGSNIKPFIYAAAMENGFTPASIINDAPIVLQDKGLDGNWRPENSSREFSGPTRLRVGLYKSRNLVSIRLLRSLGFEKGIEYLSRFGFDPDRLPANLSLALGSADVTPLELVTGYAALANGGYKITPYFIERINDQYGETIFATKTPVVCPDCSTNNDNTEQNIAQRIMDKRTNFLLYSIMQDVIRRGTGTRAKVLKRSDLAGKTGTTNEQKDAWFTGFNSKLVTTSWVGFDQPAPLGRSEFGGTAALPIWIDFMRAALADTPESPLPTPDGIVQIRIDANTGMRASPNQSNTIFEYFKAEETPRRGVPERGQGSGKSTEEIF</sequence>
<evidence type="ECO:0000256" key="13">
    <source>
        <dbReference type="ARBA" id="ARBA00022679"/>
    </source>
</evidence>
<evidence type="ECO:0000256" key="11">
    <source>
        <dbReference type="ARBA" id="ARBA00022670"/>
    </source>
</evidence>
<comment type="function">
    <text evidence="1">Cell wall formation. Synthesis of cross-linked peptidoglycan from the lipid intermediates. The enzyme has a penicillin-insensitive transglycosylase N-terminal domain (formation of linear glycan strands) and a penicillin-sensitive transpeptidase C-terminal domain (cross-linking of the peptide subunits).</text>
</comment>
<evidence type="ECO:0000256" key="5">
    <source>
        <dbReference type="ARBA" id="ARBA00007739"/>
    </source>
</evidence>
<dbReference type="InterPro" id="IPR023346">
    <property type="entry name" value="Lysozyme-like_dom_sf"/>
</dbReference>
<dbReference type="EC" id="2.4.99.28" evidence="25"/>
<dbReference type="SUPFAM" id="SSF56601">
    <property type="entry name" value="beta-lactamase/transpeptidase-like"/>
    <property type="match status" value="1"/>
</dbReference>
<dbReference type="Gene3D" id="3.40.710.10">
    <property type="entry name" value="DD-peptidase/beta-lactamase superfamily"/>
    <property type="match status" value="2"/>
</dbReference>
<name>A0A1I2M6N2_9GAMM</name>
<evidence type="ECO:0000256" key="19">
    <source>
        <dbReference type="ARBA" id="ARBA00022989"/>
    </source>
</evidence>
<dbReference type="InterPro" id="IPR012338">
    <property type="entry name" value="Beta-lactam/transpept-like"/>
</dbReference>
<dbReference type="GO" id="GO:0006508">
    <property type="term" value="P:proteolysis"/>
    <property type="evidence" value="ECO:0007669"/>
    <property type="project" value="UniProtKB-KW"/>
</dbReference>
<feature type="transmembrane region" description="Helical" evidence="29">
    <location>
        <begin position="7"/>
        <end position="30"/>
    </location>
</feature>
<evidence type="ECO:0000256" key="25">
    <source>
        <dbReference type="ARBA" id="ARBA00044770"/>
    </source>
</evidence>
<dbReference type="STRING" id="1045558.SAMN05216175_101425"/>
<dbReference type="GO" id="GO:0009252">
    <property type="term" value="P:peptidoglycan biosynthetic process"/>
    <property type="evidence" value="ECO:0007669"/>
    <property type="project" value="UniProtKB-UniPathway"/>
</dbReference>
<dbReference type="GO" id="GO:0005886">
    <property type="term" value="C:plasma membrane"/>
    <property type="evidence" value="ECO:0007669"/>
    <property type="project" value="UniProtKB-SubCell"/>
</dbReference>
<evidence type="ECO:0000259" key="31">
    <source>
        <dbReference type="Pfam" id="PF00912"/>
    </source>
</evidence>
<evidence type="ECO:0000256" key="12">
    <source>
        <dbReference type="ARBA" id="ARBA00022676"/>
    </source>
</evidence>
<evidence type="ECO:0000256" key="3">
    <source>
        <dbReference type="ARBA" id="ARBA00004752"/>
    </source>
</evidence>
<dbReference type="InterPro" id="IPR050396">
    <property type="entry name" value="Glycosyltr_51/Transpeptidase"/>
</dbReference>
<keyword evidence="10" id="KW-0121">Carboxypeptidase</keyword>
<proteinExistence type="inferred from homology"/>
<comment type="pathway">
    <text evidence="3">Cell wall biogenesis; peptidoglycan biosynthesis.</text>
</comment>
<feature type="domain" description="Glycosyl transferase family 51" evidence="31">
    <location>
        <begin position="58"/>
        <end position="234"/>
    </location>
</feature>
<keyword evidence="9" id="KW-0997">Cell inner membrane</keyword>
<keyword evidence="22" id="KW-0511">Multifunctional enzyme</keyword>
<evidence type="ECO:0000256" key="2">
    <source>
        <dbReference type="ARBA" id="ARBA00004249"/>
    </source>
</evidence>
<dbReference type="GO" id="GO:0008955">
    <property type="term" value="F:peptidoglycan glycosyltransferase activity"/>
    <property type="evidence" value="ECO:0007669"/>
    <property type="project" value="UniProtKB-EC"/>
</dbReference>
<dbReference type="GO" id="GO:0030288">
    <property type="term" value="C:outer membrane-bounded periplasmic space"/>
    <property type="evidence" value="ECO:0007669"/>
    <property type="project" value="TreeGrafter"/>
</dbReference>
<dbReference type="GO" id="GO:0009002">
    <property type="term" value="F:serine-type D-Ala-D-Ala carboxypeptidase activity"/>
    <property type="evidence" value="ECO:0007669"/>
    <property type="project" value="UniProtKB-EC"/>
</dbReference>
<evidence type="ECO:0000313" key="34">
    <source>
        <dbReference type="Proteomes" id="UP000198623"/>
    </source>
</evidence>
<evidence type="ECO:0000256" key="4">
    <source>
        <dbReference type="ARBA" id="ARBA00007090"/>
    </source>
</evidence>
<evidence type="ECO:0000256" key="14">
    <source>
        <dbReference type="ARBA" id="ARBA00022692"/>
    </source>
</evidence>
<dbReference type="Proteomes" id="UP000198623">
    <property type="component" value="Unassembled WGS sequence"/>
</dbReference>
<evidence type="ECO:0000256" key="28">
    <source>
        <dbReference type="SAM" id="MobiDB-lite"/>
    </source>
</evidence>
<evidence type="ECO:0000256" key="1">
    <source>
        <dbReference type="ARBA" id="ARBA00002624"/>
    </source>
</evidence>
<keyword evidence="12" id="KW-0328">Glycosyltransferase</keyword>
<comment type="similarity">
    <text evidence="4">In the C-terminal section; belongs to the transpeptidase family.</text>
</comment>
<keyword evidence="23" id="KW-0961">Cell wall biogenesis/degradation</keyword>
<feature type="region of interest" description="Disordered" evidence="28">
    <location>
        <begin position="765"/>
        <end position="786"/>
    </location>
</feature>
<keyword evidence="11" id="KW-0645">Protease</keyword>
<comment type="similarity">
    <text evidence="5">In the N-terminal section; belongs to the glycosyltransferase 51 family.</text>
</comment>
<dbReference type="GO" id="GO:0071555">
    <property type="term" value="P:cell wall organization"/>
    <property type="evidence" value="ECO:0007669"/>
    <property type="project" value="UniProtKB-KW"/>
</dbReference>
<protein>
    <recommendedName>
        <fullName evidence="7">Penicillin-binding protein 1A</fullName>
        <ecNumber evidence="25">2.4.99.28</ecNumber>
        <ecNumber evidence="6">3.4.16.4</ecNumber>
    </recommendedName>
</protein>
<feature type="domain" description="Penicillin-binding protein transpeptidase" evidence="30">
    <location>
        <begin position="428"/>
        <end position="685"/>
    </location>
</feature>
<evidence type="ECO:0000256" key="22">
    <source>
        <dbReference type="ARBA" id="ARBA00023268"/>
    </source>
</evidence>
<evidence type="ECO:0000256" key="21">
    <source>
        <dbReference type="ARBA" id="ARBA00023251"/>
    </source>
</evidence>
<keyword evidence="20 29" id="KW-0472">Membrane</keyword>
<feature type="domain" description="Penicillin-binding protein OB-like" evidence="32">
    <location>
        <begin position="320"/>
        <end position="426"/>
    </location>
</feature>
<dbReference type="AlphaFoldDB" id="A0A1I2M6N2"/>
<evidence type="ECO:0000256" key="29">
    <source>
        <dbReference type="SAM" id="Phobius"/>
    </source>
</evidence>
<dbReference type="NCBIfam" id="TIGR02074">
    <property type="entry name" value="PBP_1a_fam"/>
    <property type="match status" value="1"/>
</dbReference>
<dbReference type="UniPathway" id="UPA00219"/>
<dbReference type="RefSeq" id="WP_090723727.1">
    <property type="nucleotide sequence ID" value="NZ_FOOU01000001.1"/>
</dbReference>
<keyword evidence="13" id="KW-0808">Transferase</keyword>
<dbReference type="FunFam" id="1.10.3810.10:FF:000003">
    <property type="entry name" value="Penicillin-binding protein 1a"/>
    <property type="match status" value="1"/>
</dbReference>
<evidence type="ECO:0000256" key="7">
    <source>
        <dbReference type="ARBA" id="ARBA00018638"/>
    </source>
</evidence>
<dbReference type="GO" id="GO:0008360">
    <property type="term" value="P:regulation of cell shape"/>
    <property type="evidence" value="ECO:0007669"/>
    <property type="project" value="UniProtKB-KW"/>
</dbReference>
<dbReference type="GO" id="GO:0046677">
    <property type="term" value="P:response to antibiotic"/>
    <property type="evidence" value="ECO:0007669"/>
    <property type="project" value="UniProtKB-KW"/>
</dbReference>
<keyword evidence="16" id="KW-0133">Cell shape</keyword>
<dbReference type="EC" id="3.4.16.4" evidence="6"/>
<keyword evidence="15" id="KW-0378">Hydrolase</keyword>
<dbReference type="InterPro" id="IPR036950">
    <property type="entry name" value="PBP_transglycosylase"/>
</dbReference>
<comment type="catalytic activity">
    <reaction evidence="26">
        <text>[GlcNAc-(1-&gt;4)-Mur2Ac(oyl-L-Ala-gamma-D-Glu-L-Lys-D-Ala-D-Ala)](n)-di-trans,octa-cis-undecaprenyl diphosphate + beta-D-GlcNAc-(1-&gt;4)-Mur2Ac(oyl-L-Ala-gamma-D-Glu-L-Lys-D-Ala-D-Ala)-di-trans,octa-cis-undecaprenyl diphosphate = [GlcNAc-(1-&gt;4)-Mur2Ac(oyl-L-Ala-gamma-D-Glu-L-Lys-D-Ala-D-Ala)](n+1)-di-trans,octa-cis-undecaprenyl diphosphate + di-trans,octa-cis-undecaprenyl diphosphate + H(+)</text>
        <dbReference type="Rhea" id="RHEA:23708"/>
        <dbReference type="Rhea" id="RHEA-COMP:9602"/>
        <dbReference type="Rhea" id="RHEA-COMP:9603"/>
        <dbReference type="ChEBI" id="CHEBI:15378"/>
        <dbReference type="ChEBI" id="CHEBI:58405"/>
        <dbReference type="ChEBI" id="CHEBI:60033"/>
        <dbReference type="ChEBI" id="CHEBI:78435"/>
        <dbReference type="EC" id="2.4.99.28"/>
    </reaction>
</comment>
<dbReference type="InterPro" id="IPR031376">
    <property type="entry name" value="PCB_OB"/>
</dbReference>
<evidence type="ECO:0000256" key="6">
    <source>
        <dbReference type="ARBA" id="ARBA00012448"/>
    </source>
</evidence>
<keyword evidence="17" id="KW-0735">Signal-anchor</keyword>
<comment type="subcellular location">
    <subcellularLocation>
        <location evidence="2">Cell inner membrane</location>
        <topology evidence="2">Single-pass type II membrane protein</topology>
    </subcellularLocation>
</comment>
<dbReference type="Pfam" id="PF00905">
    <property type="entry name" value="Transpeptidase"/>
    <property type="match status" value="1"/>
</dbReference>
<evidence type="ECO:0000256" key="8">
    <source>
        <dbReference type="ARBA" id="ARBA00022475"/>
    </source>
</evidence>
<accession>A0A1I2M6N2</accession>
<keyword evidence="19 29" id="KW-1133">Transmembrane helix</keyword>
<evidence type="ECO:0000256" key="18">
    <source>
        <dbReference type="ARBA" id="ARBA00022984"/>
    </source>
</evidence>
<dbReference type="PANTHER" id="PTHR32282:SF27">
    <property type="entry name" value="PENICILLIN-BINDING PROTEIN 1A"/>
    <property type="match status" value="1"/>
</dbReference>
<gene>
    <name evidence="33" type="ORF">SAMN05216175_101425</name>
</gene>
<evidence type="ECO:0000256" key="16">
    <source>
        <dbReference type="ARBA" id="ARBA00022960"/>
    </source>
</evidence>
<evidence type="ECO:0000259" key="32">
    <source>
        <dbReference type="Pfam" id="PF17092"/>
    </source>
</evidence>
<dbReference type="OrthoDB" id="9766909at2"/>
<dbReference type="InterPro" id="IPR001264">
    <property type="entry name" value="Glyco_trans_51"/>
</dbReference>
<evidence type="ECO:0000256" key="26">
    <source>
        <dbReference type="ARBA" id="ARBA00049902"/>
    </source>
</evidence>
<evidence type="ECO:0000256" key="27">
    <source>
        <dbReference type="ARBA" id="ARBA00060592"/>
    </source>
</evidence>
<comment type="catalytic activity">
    <reaction evidence="24">
        <text>Preferential cleavage: (Ac)2-L-Lys-D-Ala-|-D-Ala. Also transpeptidation of peptidyl-alanyl moieties that are N-acyl substituents of D-alanine.</text>
        <dbReference type="EC" id="3.4.16.4"/>
    </reaction>
</comment>
<keyword evidence="14 29" id="KW-0812">Transmembrane</keyword>
<keyword evidence="21" id="KW-0046">Antibiotic resistance</keyword>
<evidence type="ECO:0000259" key="30">
    <source>
        <dbReference type="Pfam" id="PF00905"/>
    </source>
</evidence>
<dbReference type="Pfam" id="PF17092">
    <property type="entry name" value="PCB_OB"/>
    <property type="match status" value="1"/>
</dbReference>
<reference evidence="34" key="1">
    <citation type="submission" date="2016-10" db="EMBL/GenBank/DDBJ databases">
        <authorList>
            <person name="Varghese N."/>
            <person name="Submissions S."/>
        </authorList>
    </citation>
    <scope>NUCLEOTIDE SEQUENCE [LARGE SCALE GENOMIC DNA]</scope>
    <source>
        <strain evidence="34">CGMCC 1.10971</strain>
    </source>
</reference>